<protein>
    <recommendedName>
        <fullName evidence="3">Ferric siderophore reductase C-terminal domain-containing protein</fullName>
    </recommendedName>
</protein>
<keyword evidence="2" id="KW-1185">Reference proteome</keyword>
<dbReference type="EMBL" id="JBHSAM010000034">
    <property type="protein sequence ID" value="MFC4102766.1"/>
    <property type="molecule type" value="Genomic_DNA"/>
</dbReference>
<accession>A0ABV8K9P0</accession>
<dbReference type="RefSeq" id="WP_377721375.1">
    <property type="nucleotide sequence ID" value="NZ_JBHSAM010000034.1"/>
</dbReference>
<organism evidence="1 2">
    <name type="scientific">Paenibacillus xanthanilyticus</name>
    <dbReference type="NCBI Taxonomy" id="1783531"/>
    <lineage>
        <taxon>Bacteria</taxon>
        <taxon>Bacillati</taxon>
        <taxon>Bacillota</taxon>
        <taxon>Bacilli</taxon>
        <taxon>Bacillales</taxon>
        <taxon>Paenibacillaceae</taxon>
        <taxon>Paenibacillus</taxon>
    </lineage>
</organism>
<evidence type="ECO:0000313" key="1">
    <source>
        <dbReference type="EMBL" id="MFC4102766.1"/>
    </source>
</evidence>
<reference evidence="2" key="1">
    <citation type="journal article" date="2019" name="Int. J. Syst. Evol. Microbiol.">
        <title>The Global Catalogue of Microorganisms (GCM) 10K type strain sequencing project: providing services to taxonomists for standard genome sequencing and annotation.</title>
        <authorList>
            <consortium name="The Broad Institute Genomics Platform"/>
            <consortium name="The Broad Institute Genome Sequencing Center for Infectious Disease"/>
            <person name="Wu L."/>
            <person name="Ma J."/>
        </authorList>
    </citation>
    <scope>NUCLEOTIDE SEQUENCE [LARGE SCALE GENOMIC DNA]</scope>
    <source>
        <strain evidence="2">IBRC-M 10987</strain>
    </source>
</reference>
<gene>
    <name evidence="1" type="ORF">ACFOZ8_24405</name>
</gene>
<evidence type="ECO:0008006" key="3">
    <source>
        <dbReference type="Google" id="ProtNLM"/>
    </source>
</evidence>
<dbReference type="Proteomes" id="UP001595715">
    <property type="component" value="Unassembled WGS sequence"/>
</dbReference>
<name>A0ABV8K9P0_9BACL</name>
<proteinExistence type="predicted"/>
<comment type="caution">
    <text evidence="1">The sequence shown here is derived from an EMBL/GenBank/DDBJ whole genome shotgun (WGS) entry which is preliminary data.</text>
</comment>
<sequence>MDFSFVRTYFHLSPEGFDHPLLELPAASLTDADAVIAAIQAGSALVQATGNELVASFMGTSLCNLCATLLIFGAQYDRLLDLSLTNLTFQAEQHDDHAHLGYRIGEIRWTDIPAEGRAEFLLDRLTAYLREEIVPAVEAIAAHAGIKSALIWNQYAYQLAYVRDFIVEHEPREAVKARFLADYALLTEGVPADVFGRKTNPFLHRNPRYVDNPWQPEKPLMMNSSCCLYHCRVDGEKCYTCPKMTPAERDARRERVLAELAEAAAG</sequence>
<evidence type="ECO:0000313" key="2">
    <source>
        <dbReference type="Proteomes" id="UP001595715"/>
    </source>
</evidence>